<dbReference type="SUPFAM" id="SSF109736">
    <property type="entry name" value="FGAM synthase PurL, linker domain"/>
    <property type="match status" value="1"/>
</dbReference>
<evidence type="ECO:0000256" key="3">
    <source>
        <dbReference type="ARBA" id="ARBA00022755"/>
    </source>
</evidence>
<keyword evidence="4" id="KW-0067">ATP-binding</keyword>
<evidence type="ECO:0000256" key="2">
    <source>
        <dbReference type="ARBA" id="ARBA00022741"/>
    </source>
</evidence>
<evidence type="ECO:0000259" key="6">
    <source>
        <dbReference type="Pfam" id="PF18076"/>
    </source>
</evidence>
<evidence type="ECO:0008006" key="9">
    <source>
        <dbReference type="Google" id="ProtNLM"/>
    </source>
</evidence>
<dbReference type="Gene3D" id="1.10.8.750">
    <property type="entry name" value="Phosphoribosylformylglycinamidine synthase, linker domain"/>
    <property type="match status" value="1"/>
</dbReference>
<dbReference type="Proteomes" id="UP001159427">
    <property type="component" value="Unassembled WGS sequence"/>
</dbReference>
<reference evidence="7 8" key="1">
    <citation type="submission" date="2022-05" db="EMBL/GenBank/DDBJ databases">
        <authorList>
            <consortium name="Genoscope - CEA"/>
            <person name="William W."/>
        </authorList>
    </citation>
    <scope>NUCLEOTIDE SEQUENCE [LARGE SCALE GENOMIC DNA]</scope>
</reference>
<evidence type="ECO:0000256" key="1">
    <source>
        <dbReference type="ARBA" id="ARBA00022598"/>
    </source>
</evidence>
<keyword evidence="3" id="KW-0658">Purine biosynthesis</keyword>
<feature type="domain" description="Phosphoribosylformylglycinamidine synthase linker" evidence="5">
    <location>
        <begin position="195"/>
        <end position="244"/>
    </location>
</feature>
<proteinExistence type="predicted"/>
<dbReference type="PANTHER" id="PTHR10099:SF1">
    <property type="entry name" value="PHOSPHORIBOSYLFORMYLGLYCINAMIDINE SYNTHASE"/>
    <property type="match status" value="1"/>
</dbReference>
<evidence type="ECO:0000259" key="5">
    <source>
        <dbReference type="Pfam" id="PF18072"/>
    </source>
</evidence>
<accession>A0ABN8SV93</accession>
<organism evidence="7 8">
    <name type="scientific">Porites evermanni</name>
    <dbReference type="NCBI Taxonomy" id="104178"/>
    <lineage>
        <taxon>Eukaryota</taxon>
        <taxon>Metazoa</taxon>
        <taxon>Cnidaria</taxon>
        <taxon>Anthozoa</taxon>
        <taxon>Hexacorallia</taxon>
        <taxon>Scleractinia</taxon>
        <taxon>Fungiina</taxon>
        <taxon>Poritidae</taxon>
        <taxon>Porites</taxon>
    </lineage>
</organism>
<dbReference type="Pfam" id="PF18076">
    <property type="entry name" value="FGAR-AT_N"/>
    <property type="match status" value="1"/>
</dbReference>
<sequence length="286" mass="32905">MAEQIVRLYSFPGLSSGRHDVTLSKLKSASTRLEVTKLTTEICYNISVQGNECLNADELKNLFWLLTSTFEEDTVRKTSFLDETASTDGYGKVLIEIGPRLNFSTAWSTNAVSICQSIGLEQIDRIERSCRYLIEVRPKDDSTDITKEEETAFAAKLHDRMTECRYEKPLTSFKVNVRAESCYEVDVMKEDRSALEKVNRDLGLAFDGWDLDYYTKLFRERVKRNPTSVECFDLAQSNSEHSRHWFFKGRLIVDGQEVEDSLMKMVMKTQETTNNNSIIKFSDNSR</sequence>
<keyword evidence="1" id="KW-0436">Ligase</keyword>
<dbReference type="InterPro" id="IPR036604">
    <property type="entry name" value="PurS-like_sf"/>
</dbReference>
<dbReference type="InterPro" id="IPR041609">
    <property type="entry name" value="PurL_linker"/>
</dbReference>
<comment type="caution">
    <text evidence="7">The sequence shown here is derived from an EMBL/GenBank/DDBJ whole genome shotgun (WGS) entry which is preliminary data.</text>
</comment>
<feature type="domain" description="Phosphoribosylformylglycinamidine synthase N-terminal" evidence="6">
    <location>
        <begin position="51"/>
        <end position="168"/>
    </location>
</feature>
<evidence type="ECO:0000313" key="8">
    <source>
        <dbReference type="Proteomes" id="UP001159427"/>
    </source>
</evidence>
<dbReference type="Pfam" id="PF18072">
    <property type="entry name" value="FGAR-AT_linker"/>
    <property type="match status" value="1"/>
</dbReference>
<evidence type="ECO:0000313" key="7">
    <source>
        <dbReference type="EMBL" id="CAH3193678.1"/>
    </source>
</evidence>
<keyword evidence="2" id="KW-0547">Nucleotide-binding</keyword>
<keyword evidence="8" id="KW-1185">Reference proteome</keyword>
<dbReference type="PANTHER" id="PTHR10099">
    <property type="entry name" value="PHOSPHORIBOSYLFORMYLGLYCINAMIDINE SYNTHASE"/>
    <property type="match status" value="1"/>
</dbReference>
<dbReference type="InterPro" id="IPR040707">
    <property type="entry name" value="FGAR-AT_N"/>
</dbReference>
<dbReference type="SUPFAM" id="SSF82697">
    <property type="entry name" value="PurS-like"/>
    <property type="match status" value="1"/>
</dbReference>
<name>A0ABN8SV93_9CNID</name>
<protein>
    <recommendedName>
        <fullName evidence="9">Phosphoribosylformylglycinamidine synthase</fullName>
    </recommendedName>
</protein>
<gene>
    <name evidence="7" type="ORF">PEVE_00026311</name>
</gene>
<dbReference type="EMBL" id="CALNXI010003560">
    <property type="protein sequence ID" value="CAH3193678.1"/>
    <property type="molecule type" value="Genomic_DNA"/>
</dbReference>
<evidence type="ECO:0000256" key="4">
    <source>
        <dbReference type="ARBA" id="ARBA00022840"/>
    </source>
</evidence>